<dbReference type="SUPFAM" id="SSF56219">
    <property type="entry name" value="DNase I-like"/>
    <property type="match status" value="1"/>
</dbReference>
<dbReference type="EMBL" id="CACSIO010000001">
    <property type="protein sequence ID" value="CAA0084071.1"/>
    <property type="molecule type" value="Genomic_DNA"/>
</dbReference>
<accession>A0A5S9N2Z0</accession>
<keyword evidence="1" id="KW-0472">Membrane</keyword>
<organism evidence="3 4">
    <name type="scientific">BD1-7 clade bacterium</name>
    <dbReference type="NCBI Taxonomy" id="2029982"/>
    <lineage>
        <taxon>Bacteria</taxon>
        <taxon>Pseudomonadati</taxon>
        <taxon>Pseudomonadota</taxon>
        <taxon>Gammaproteobacteria</taxon>
        <taxon>Cellvibrionales</taxon>
        <taxon>Spongiibacteraceae</taxon>
        <taxon>BD1-7 clade</taxon>
    </lineage>
</organism>
<dbReference type="InterPro" id="IPR036691">
    <property type="entry name" value="Endo/exonu/phosph_ase_sf"/>
</dbReference>
<dbReference type="GO" id="GO:0003824">
    <property type="term" value="F:catalytic activity"/>
    <property type="evidence" value="ECO:0007669"/>
    <property type="project" value="InterPro"/>
</dbReference>
<dbReference type="OrthoDB" id="287716at2"/>
<protein>
    <recommendedName>
        <fullName evidence="2">Endonuclease/exonuclease/phosphatase domain-containing protein</fullName>
    </recommendedName>
</protein>
<evidence type="ECO:0000313" key="4">
    <source>
        <dbReference type="Proteomes" id="UP000441399"/>
    </source>
</evidence>
<keyword evidence="4" id="KW-1185">Reference proteome</keyword>
<dbReference type="Pfam" id="PF03372">
    <property type="entry name" value="Exo_endo_phos"/>
    <property type="match status" value="1"/>
</dbReference>
<gene>
    <name evidence="3" type="ORF">OPDIPICF_00618</name>
</gene>
<dbReference type="InterPro" id="IPR005135">
    <property type="entry name" value="Endo/exonuclease/phosphatase"/>
</dbReference>
<sequence length="350" mass="38861">MIILRLSLLVLLLFSPTLFATQLFENHLRVASYNTFNGPNDVEDYADFLIIFRHIRAQEQHGAADVLDILTLSESDSGSLNRINELLDTEYPKSYASIVSSADGGGDRTAIIYNASRLTLLEETILSTALTHHIVRGRFHIDGFETQDFYVYSIHLKSGSSSSDRTERLLELQLLLADAATLPHSRILFAGDFNFISNTEPGWAELTNDNAFHDTADAVGDWRDNPLFKDVHSQNPRTNMDDRLDFHLASSAFVDADGLELITGTFRVIGNNGTHLLGEGIETGNGAPIELLQALVQFSDHLPIVSDFNVVSSKEKPPQGATFSLFFQGNAELLMISVLFVLLLARRMFN</sequence>
<dbReference type="Proteomes" id="UP000441399">
    <property type="component" value="Unassembled WGS sequence"/>
</dbReference>
<feature type="transmembrane region" description="Helical" evidence="1">
    <location>
        <begin position="325"/>
        <end position="345"/>
    </location>
</feature>
<keyword evidence="1" id="KW-0812">Transmembrane</keyword>
<dbReference type="AlphaFoldDB" id="A0A5S9N2Z0"/>
<evidence type="ECO:0000259" key="2">
    <source>
        <dbReference type="Pfam" id="PF03372"/>
    </source>
</evidence>
<dbReference type="Gene3D" id="3.60.10.10">
    <property type="entry name" value="Endonuclease/exonuclease/phosphatase"/>
    <property type="match status" value="1"/>
</dbReference>
<evidence type="ECO:0000313" key="3">
    <source>
        <dbReference type="EMBL" id="CAA0084071.1"/>
    </source>
</evidence>
<name>A0A5S9N2Z0_9GAMM</name>
<feature type="domain" description="Endonuclease/exonuclease/phosphatase" evidence="2">
    <location>
        <begin position="31"/>
        <end position="301"/>
    </location>
</feature>
<reference evidence="3 4" key="1">
    <citation type="submission" date="2019-11" db="EMBL/GenBank/DDBJ databases">
        <authorList>
            <person name="Holert J."/>
        </authorList>
    </citation>
    <scope>NUCLEOTIDE SEQUENCE [LARGE SCALE GENOMIC DNA]</scope>
    <source>
        <strain evidence="3">SB11_3</strain>
    </source>
</reference>
<proteinExistence type="predicted"/>
<evidence type="ECO:0000256" key="1">
    <source>
        <dbReference type="SAM" id="Phobius"/>
    </source>
</evidence>
<keyword evidence="1" id="KW-1133">Transmembrane helix</keyword>